<accession>A0A085ZVF2</accession>
<protein>
    <recommendedName>
        <fullName evidence="4">DUF4013 domain-containing protein</fullName>
    </recommendedName>
</protein>
<dbReference type="eggNOG" id="ENOG502ZCGS">
    <property type="taxonomic scope" value="Bacteria"/>
</dbReference>
<name>A0A085ZVF2_9FLAO</name>
<dbReference type="EMBL" id="JPRO01000003">
    <property type="protein sequence ID" value="KFF08416.1"/>
    <property type="molecule type" value="Genomic_DNA"/>
</dbReference>
<feature type="transmembrane region" description="Helical" evidence="1">
    <location>
        <begin position="32"/>
        <end position="51"/>
    </location>
</feature>
<dbReference type="AlphaFoldDB" id="A0A085ZVF2"/>
<feature type="transmembrane region" description="Helical" evidence="1">
    <location>
        <begin position="78"/>
        <end position="102"/>
    </location>
</feature>
<comment type="caution">
    <text evidence="2">The sequence shown here is derived from an EMBL/GenBank/DDBJ whole genome shotgun (WGS) entry which is preliminary data.</text>
</comment>
<reference evidence="2 3" key="1">
    <citation type="submission" date="2014-07" db="EMBL/GenBank/DDBJ databases">
        <title>Genome of Chryseobacterium luteum DSM 18605.</title>
        <authorList>
            <person name="Stropko S.J."/>
            <person name="Pipes S.E."/>
            <person name="Newman J.D."/>
        </authorList>
    </citation>
    <scope>NUCLEOTIDE SEQUENCE [LARGE SCALE GENOMIC DNA]</scope>
    <source>
        <strain evidence="2 3">DSM 18605</strain>
    </source>
</reference>
<evidence type="ECO:0000313" key="2">
    <source>
        <dbReference type="EMBL" id="KFF08416.1"/>
    </source>
</evidence>
<keyword evidence="1" id="KW-1133">Transmembrane helix</keyword>
<evidence type="ECO:0000256" key="1">
    <source>
        <dbReference type="SAM" id="Phobius"/>
    </source>
</evidence>
<dbReference type="Proteomes" id="UP000028703">
    <property type="component" value="Unassembled WGS sequence"/>
</dbReference>
<dbReference type="OrthoDB" id="1149172at2"/>
<organism evidence="2 3">
    <name type="scientific">Chryseobacterium luteum</name>
    <dbReference type="NCBI Taxonomy" id="421531"/>
    <lineage>
        <taxon>Bacteria</taxon>
        <taxon>Pseudomonadati</taxon>
        <taxon>Bacteroidota</taxon>
        <taxon>Flavobacteriia</taxon>
        <taxon>Flavobacteriales</taxon>
        <taxon>Weeksellaceae</taxon>
        <taxon>Chryseobacterium group</taxon>
        <taxon>Chryseobacterium</taxon>
    </lineage>
</organism>
<feature type="transmembrane region" description="Helical" evidence="1">
    <location>
        <begin position="269"/>
        <end position="291"/>
    </location>
</feature>
<feature type="transmembrane region" description="Helical" evidence="1">
    <location>
        <begin position="133"/>
        <end position="154"/>
    </location>
</feature>
<proteinExistence type="predicted"/>
<feature type="transmembrane region" description="Helical" evidence="1">
    <location>
        <begin position="160"/>
        <end position="184"/>
    </location>
</feature>
<evidence type="ECO:0008006" key="4">
    <source>
        <dbReference type="Google" id="ProtNLM"/>
    </source>
</evidence>
<keyword evidence="1" id="KW-0812">Transmembrane</keyword>
<gene>
    <name evidence="2" type="ORF">IX38_06530</name>
</gene>
<feature type="transmembrane region" description="Helical" evidence="1">
    <location>
        <begin position="224"/>
        <end position="249"/>
    </location>
</feature>
<dbReference type="STRING" id="421531.IX38_06530"/>
<keyword evidence="1" id="KW-0472">Membrane</keyword>
<sequence>MMQFYKKREFGAFISDSFNFFKLYGKNYLKNYILINGLLLILTVAVVIFGFREILGQLIGSNVSGESYYFERYFSENAGMLISAGILVFVLFVILGIVNYLYPVFYMKRIAEGAQKVKADEILGDFKRNAGRIVKMCIGMMFIVFPIVMILVGFSYLLMLIIIGFFLMLLVYPTAFNVSSFLMYDYFNTKRGFIESLSYSIRSQFSYPNGSEKSPYWKYWGGSIIMFIIMYMITSVFTFIPMFFVYGSLLTSTPNGNLEENPFTGTAGIIFFIFYGISMLVSLFLSNLMYINTGLMYYDSRTDLHQKAELEEIETIGINE</sequence>
<evidence type="ECO:0000313" key="3">
    <source>
        <dbReference type="Proteomes" id="UP000028703"/>
    </source>
</evidence>
<keyword evidence="3" id="KW-1185">Reference proteome</keyword>